<evidence type="ECO:0000256" key="1">
    <source>
        <dbReference type="ARBA" id="ARBA00007789"/>
    </source>
</evidence>
<accession>A0ABQ5TEV4</accession>
<feature type="domain" description="Luciferase-like" evidence="2">
    <location>
        <begin position="18"/>
        <end position="251"/>
    </location>
</feature>
<comment type="similarity">
    <text evidence="1">To bacterial alkanal monooxygenase alpha and beta chains.</text>
</comment>
<dbReference type="PANTHER" id="PTHR30137:SF19">
    <property type="entry name" value="LUCIFERASE-LIKE MONOOXYGENASE"/>
    <property type="match status" value="1"/>
</dbReference>
<evidence type="ECO:0000259" key="2">
    <source>
        <dbReference type="Pfam" id="PF00296"/>
    </source>
</evidence>
<dbReference type="PANTHER" id="PTHR30137">
    <property type="entry name" value="LUCIFERASE-LIKE MONOOXYGENASE"/>
    <property type="match status" value="1"/>
</dbReference>
<dbReference type="InterPro" id="IPR050766">
    <property type="entry name" value="Bact_Lucif_Oxidored"/>
</dbReference>
<protein>
    <recommendedName>
        <fullName evidence="2">Luciferase-like domain-containing protein</fullName>
    </recommendedName>
</protein>
<comment type="caution">
    <text evidence="3">The sequence shown here is derived from an EMBL/GenBank/DDBJ whole genome shotgun (WGS) entry which is preliminary data.</text>
</comment>
<evidence type="ECO:0000313" key="3">
    <source>
        <dbReference type="EMBL" id="GLO64681.1"/>
    </source>
</evidence>
<name>A0ABQ5TEV4_9BACI</name>
<organism evidence="3 4">
    <name type="scientific">Oceanobacillus kimchii</name>
    <dbReference type="NCBI Taxonomy" id="746691"/>
    <lineage>
        <taxon>Bacteria</taxon>
        <taxon>Bacillati</taxon>
        <taxon>Bacillota</taxon>
        <taxon>Bacilli</taxon>
        <taxon>Bacillales</taxon>
        <taxon>Bacillaceae</taxon>
        <taxon>Oceanobacillus</taxon>
    </lineage>
</organism>
<dbReference type="Gene3D" id="3.20.20.30">
    <property type="entry name" value="Luciferase-like domain"/>
    <property type="match status" value="1"/>
</dbReference>
<dbReference type="Proteomes" id="UP001275436">
    <property type="component" value="Unassembled WGS sequence"/>
</dbReference>
<evidence type="ECO:0000313" key="4">
    <source>
        <dbReference type="Proteomes" id="UP001275436"/>
    </source>
</evidence>
<dbReference type="EMBL" id="BSKO01000001">
    <property type="protein sequence ID" value="GLO64681.1"/>
    <property type="molecule type" value="Genomic_DNA"/>
</dbReference>
<gene>
    <name evidence="3" type="ORF">MACH08_04650</name>
</gene>
<dbReference type="Pfam" id="PF00296">
    <property type="entry name" value="Bac_luciferase"/>
    <property type="match status" value="1"/>
</dbReference>
<proteinExistence type="predicted"/>
<keyword evidence="4" id="KW-1185">Reference proteome</keyword>
<reference evidence="3 4" key="1">
    <citation type="submission" date="2023-02" db="EMBL/GenBank/DDBJ databases">
        <title>Oceanobacillus kimchii IFOP_LL358 isolated form Alexandrium catenella lab strain.</title>
        <authorList>
            <person name="Gajardo G."/>
            <person name="Ueki S."/>
            <person name="Maruyama F."/>
        </authorList>
    </citation>
    <scope>NUCLEOTIDE SEQUENCE [LARGE SCALE GENOMIC DNA]</scope>
    <source>
        <strain evidence="3 4">IFOP_LL358</strain>
    </source>
</reference>
<dbReference type="CDD" id="cd00347">
    <property type="entry name" value="Flavin_utilizing_monoxygenases"/>
    <property type="match status" value="1"/>
</dbReference>
<dbReference type="NCBIfam" id="TIGR03558">
    <property type="entry name" value="oxido_grp_1"/>
    <property type="match status" value="1"/>
</dbReference>
<dbReference type="InterPro" id="IPR019949">
    <property type="entry name" value="CmoO-like"/>
</dbReference>
<dbReference type="InterPro" id="IPR011251">
    <property type="entry name" value="Luciferase-like_dom"/>
</dbReference>
<dbReference type="SUPFAM" id="SSF51679">
    <property type="entry name" value="Bacterial luciferase-like"/>
    <property type="match status" value="1"/>
</dbReference>
<dbReference type="InterPro" id="IPR036661">
    <property type="entry name" value="Luciferase-like_sf"/>
</dbReference>
<sequence length="334" mass="37801">MMTRLNILDYLLIDEGKTAIDAFHNTTELAKLADDLGYHRFWVPEQHHALSIASSSPELLMMHLAGQTNNIRIGSGGIMLPHYSPFKVSEIFRTLEAIHPNRIDLGMGNSTGGRLVNHALNEEKEERLTYEQQVRDIQKYLSDDKESSHRFQKLIATPVTDTQPEMWMLGAGGSSTKIAAELGTAYTYAHFIKPFDVGIEIINTYRKQFKPSLFHDKPIVSIAVFVVVGKTTDEAEQLAKSFDLWMASLETAKNPPYFPNVITASKKYFSPFEKQKINNIRKRAIIGDSSYVKEEIQKLIAKYNCDEVILIPNIPGIENRKTAIKLLAKEFQLT</sequence>